<accession>A0A7L5DXR5</accession>
<evidence type="ECO:0000313" key="1">
    <source>
        <dbReference type="EMBL" id="QJD95805.1"/>
    </source>
</evidence>
<reference evidence="1 2" key="1">
    <citation type="submission" date="2020-04" db="EMBL/GenBank/DDBJ databases">
        <title>Genome sequencing of novel species.</title>
        <authorList>
            <person name="Heo J."/>
            <person name="Kim S.-J."/>
            <person name="Kim J.-S."/>
            <person name="Hong S.-B."/>
            <person name="Kwon S.-W."/>
        </authorList>
    </citation>
    <scope>NUCLEOTIDE SEQUENCE [LARGE SCALE GENOMIC DNA]</scope>
    <source>
        <strain evidence="1 2">F39-2</strain>
    </source>
</reference>
<name>A0A7L5DXR5_9SPHI</name>
<protein>
    <submittedName>
        <fullName evidence="1">DUF3078 domain-containing protein</fullName>
    </submittedName>
</protein>
<dbReference type="Proteomes" id="UP000503278">
    <property type="component" value="Chromosome"/>
</dbReference>
<keyword evidence="2" id="KW-1185">Reference proteome</keyword>
<dbReference type="InterPro" id="IPR021428">
    <property type="entry name" value="DUF3078"/>
</dbReference>
<dbReference type="EMBL" id="CP051682">
    <property type="protein sequence ID" value="QJD95805.1"/>
    <property type="molecule type" value="Genomic_DNA"/>
</dbReference>
<sequence>MAQQTDSLRRDSLRRLAFSRDSLQKDSLKLDSIRRASIIVDTNLLNQYRIEPRRNALPRLLPAVQVRPEQIPVTMLDYKVSYWHKNVIFGLNFSQSQFSNNWSAGGVNSFALNGNLDYKLEYNKSPLDYTSELILQYGRSKNKDQMSRKTNDRIFWDNKIATQLSKKWYFFASVDFESQFDKGFQYNDPDPPILISRFMAPGYITESVGFEYKPNKAFDLRIGTGTARQTFVLDTTILPKDTTYYGIRRHSTFKNEIAFQVVSTYDKDIATNLHLNTRYALFIPYGRSLVYIDHRLDATLSAKVNRWVSVSITGTGLYDYDTSHKIQGTENLTFGILYKFP</sequence>
<gene>
    <name evidence="1" type="ORF">HH214_07930</name>
</gene>
<evidence type="ECO:0000313" key="2">
    <source>
        <dbReference type="Proteomes" id="UP000503278"/>
    </source>
</evidence>
<dbReference type="RefSeq" id="WP_169606811.1">
    <property type="nucleotide sequence ID" value="NZ_CP051682.1"/>
</dbReference>
<dbReference type="AlphaFoldDB" id="A0A7L5DXR5"/>
<dbReference type="KEGG" id="mrob:HH214_07930"/>
<dbReference type="Pfam" id="PF11276">
    <property type="entry name" value="DUF3078"/>
    <property type="match status" value="1"/>
</dbReference>
<proteinExistence type="predicted"/>
<organism evidence="1 2">
    <name type="scientific">Mucilaginibacter robiniae</name>
    <dbReference type="NCBI Taxonomy" id="2728022"/>
    <lineage>
        <taxon>Bacteria</taxon>
        <taxon>Pseudomonadati</taxon>
        <taxon>Bacteroidota</taxon>
        <taxon>Sphingobacteriia</taxon>
        <taxon>Sphingobacteriales</taxon>
        <taxon>Sphingobacteriaceae</taxon>
        <taxon>Mucilaginibacter</taxon>
    </lineage>
</organism>